<dbReference type="EMBL" id="CAMXCS010000001">
    <property type="protein sequence ID" value="CAI3938486.1"/>
    <property type="molecule type" value="Genomic_DNA"/>
</dbReference>
<protein>
    <submittedName>
        <fullName evidence="1">Uncharacterized protein</fullName>
    </submittedName>
</protein>
<reference evidence="1" key="1">
    <citation type="submission" date="2022-10" db="EMBL/GenBank/DDBJ databases">
        <authorList>
            <person name="Botero Cardona J."/>
        </authorList>
    </citation>
    <scope>NUCLEOTIDE SEQUENCE</scope>
    <source>
        <strain evidence="1">LMG 31819</strain>
        <strain evidence="2">R-53529</strain>
    </source>
</reference>
<dbReference type="EMBL" id="CAMXCM010000001">
    <property type="protein sequence ID" value="CAI3922597.1"/>
    <property type="molecule type" value="Genomic_DNA"/>
</dbReference>
<evidence type="ECO:0000313" key="2">
    <source>
        <dbReference type="EMBL" id="CAI3938486.1"/>
    </source>
</evidence>
<gene>
    <name evidence="2" type="ORF">R53529_LOCUS967</name>
    <name evidence="1" type="ORF">R53530_LOCUS134</name>
</gene>
<evidence type="ECO:0000313" key="1">
    <source>
        <dbReference type="EMBL" id="CAI3922597.1"/>
    </source>
</evidence>
<evidence type="ECO:0000313" key="4">
    <source>
        <dbReference type="Proteomes" id="UP001154259"/>
    </source>
</evidence>
<keyword evidence="4" id="KW-1185">Reference proteome</keyword>
<accession>A0A9W4TL20</accession>
<name>A0A9W4TL20_9PROT</name>
<organism evidence="1 3">
    <name type="scientific">Commensalibacter communis</name>
    <dbReference type="NCBI Taxonomy" id="2972786"/>
    <lineage>
        <taxon>Bacteria</taxon>
        <taxon>Pseudomonadati</taxon>
        <taxon>Pseudomonadota</taxon>
        <taxon>Alphaproteobacteria</taxon>
        <taxon>Acetobacterales</taxon>
        <taxon>Acetobacteraceae</taxon>
    </lineage>
</organism>
<comment type="caution">
    <text evidence="1">The sequence shown here is derived from an EMBL/GenBank/DDBJ whole genome shotgun (WGS) entry which is preliminary data.</text>
</comment>
<dbReference type="AlphaFoldDB" id="A0A9W4TL20"/>
<evidence type="ECO:0000313" key="3">
    <source>
        <dbReference type="Proteomes" id="UP001154255"/>
    </source>
</evidence>
<dbReference type="Proteomes" id="UP001154259">
    <property type="component" value="Unassembled WGS sequence"/>
</dbReference>
<dbReference type="Proteomes" id="UP001154255">
    <property type="component" value="Unassembled WGS sequence"/>
</dbReference>
<proteinExistence type="predicted"/>
<sequence>MGNLILKKERLEKEYFTCGETIYLFAINTEDHLELYIFTQGTNEQTAEDHYRLEEQMITFENHYNDLKIVQKLIKSGNKYLHQYIAENKHSNSEILTMLLASVKTKKLQKEIQTRLDKISHGAD</sequence>